<keyword evidence="2" id="KW-1185">Reference proteome</keyword>
<dbReference type="RefSeq" id="WP_038251418.1">
    <property type="nucleotide sequence ID" value="NZ_CP099811.1"/>
</dbReference>
<reference evidence="1 2" key="1">
    <citation type="submission" date="2018-06" db="EMBL/GenBank/DDBJ databases">
        <authorList>
            <consortium name="Pathogen Informatics"/>
            <person name="Doyle S."/>
        </authorList>
    </citation>
    <scope>NUCLEOTIDE SEQUENCE [LARGE SCALE GENOMIC DNA]</scope>
    <source>
        <strain evidence="1 2">NCTC10476</strain>
    </source>
</reference>
<dbReference type="KEGG" id="yrb:UGYR_02575"/>
<sequence length="61" mass="7143">MSSIEDDLTIIKEYFSRTQNESQKICARLGIVGKFFYIPIDERIRILDELLQPHSNKKSLT</sequence>
<protein>
    <submittedName>
        <fullName evidence="1">Uncharacterized protein</fullName>
    </submittedName>
</protein>
<dbReference type="Proteomes" id="UP000255169">
    <property type="component" value="Unassembled WGS sequence"/>
</dbReference>
<proteinExistence type="predicted"/>
<evidence type="ECO:0000313" key="1">
    <source>
        <dbReference type="EMBL" id="SUP98718.1"/>
    </source>
</evidence>
<accession>A0A380QLN9</accession>
<organism evidence="1 2">
    <name type="scientific">Yersinia ruckeri</name>
    <dbReference type="NCBI Taxonomy" id="29486"/>
    <lineage>
        <taxon>Bacteria</taxon>
        <taxon>Pseudomonadati</taxon>
        <taxon>Pseudomonadota</taxon>
        <taxon>Gammaproteobacteria</taxon>
        <taxon>Enterobacterales</taxon>
        <taxon>Yersiniaceae</taxon>
        <taxon>Yersinia</taxon>
    </lineage>
</organism>
<dbReference type="AlphaFoldDB" id="A0A380QLN9"/>
<name>A0A380QLN9_YERRU</name>
<dbReference type="EMBL" id="UHJG01000001">
    <property type="protein sequence ID" value="SUP98718.1"/>
    <property type="molecule type" value="Genomic_DNA"/>
</dbReference>
<evidence type="ECO:0000313" key="2">
    <source>
        <dbReference type="Proteomes" id="UP000255169"/>
    </source>
</evidence>
<gene>
    <name evidence="1" type="ORF">NCTC10476_00180</name>
</gene>